<organism evidence="2 3">
    <name type="scientific">Actinomadura graeca</name>
    <dbReference type="NCBI Taxonomy" id="2750812"/>
    <lineage>
        <taxon>Bacteria</taxon>
        <taxon>Bacillati</taxon>
        <taxon>Actinomycetota</taxon>
        <taxon>Actinomycetes</taxon>
        <taxon>Streptosporangiales</taxon>
        <taxon>Thermomonosporaceae</taxon>
        <taxon>Actinomadura</taxon>
    </lineage>
</organism>
<feature type="domain" description="STAS" evidence="1">
    <location>
        <begin position="189"/>
        <end position="267"/>
    </location>
</feature>
<evidence type="ECO:0000259" key="1">
    <source>
        <dbReference type="PROSITE" id="PS50801"/>
    </source>
</evidence>
<dbReference type="InterPro" id="IPR058548">
    <property type="entry name" value="MlaB-like_STAS"/>
</dbReference>
<accession>A0ABX8QUR2</accession>
<dbReference type="Proteomes" id="UP001049518">
    <property type="component" value="Chromosome"/>
</dbReference>
<dbReference type="EMBL" id="CP059572">
    <property type="protein sequence ID" value="QXJ21714.1"/>
    <property type="molecule type" value="Genomic_DNA"/>
</dbReference>
<dbReference type="SUPFAM" id="SSF52091">
    <property type="entry name" value="SpoIIaa-like"/>
    <property type="match status" value="1"/>
</dbReference>
<dbReference type="RefSeq" id="WP_231334885.1">
    <property type="nucleotide sequence ID" value="NZ_CP059572.1"/>
</dbReference>
<dbReference type="InterPro" id="IPR036513">
    <property type="entry name" value="STAS_dom_sf"/>
</dbReference>
<dbReference type="Pfam" id="PF13466">
    <property type="entry name" value="STAS_2"/>
    <property type="match status" value="1"/>
</dbReference>
<dbReference type="InterPro" id="IPR002645">
    <property type="entry name" value="STAS_dom"/>
</dbReference>
<proteinExistence type="predicted"/>
<reference evidence="2" key="1">
    <citation type="submission" date="2020-07" db="EMBL/GenBank/DDBJ databases">
        <authorList>
            <person name="Tarantini F.S."/>
            <person name="Hong K.W."/>
            <person name="Chan K.G."/>
        </authorList>
    </citation>
    <scope>NUCLEOTIDE SEQUENCE</scope>
    <source>
        <strain evidence="2">32-07</strain>
    </source>
</reference>
<dbReference type="PROSITE" id="PS50801">
    <property type="entry name" value="STAS"/>
    <property type="match status" value="1"/>
</dbReference>
<dbReference type="CDD" id="cd07043">
    <property type="entry name" value="STAS_anti-anti-sigma_factors"/>
    <property type="match status" value="1"/>
</dbReference>
<sequence length="297" mass="31691">METLWSVRRPVRDLRPGDHAWLAYANEEEQRHVAGAFVRDGLLAREKVVYLAGSVKDAVPGVPSDVPAGLLTFLPIGGPFDPRAAAGAVAGEIEQADRRGLRAIRIAADLTSALRSPDGLERTLVFERHLERTVPPSTHVTAVCQVDRRRCRRAELEALCGSHTVLATPDPEFEDAVLKIVRTFHPAGLSLSGELDASRHAVLDEALAAALSRDGTREIHLDLAGLGFIDLGAINILADIAVRRAGPGRLVLDRMSPQLHAVLETVGWTMLPGCAVSIPAVLNSNPAQPDSPGGSPA</sequence>
<keyword evidence="3" id="KW-1185">Reference proteome</keyword>
<dbReference type="InterPro" id="IPR025847">
    <property type="entry name" value="MEDS_domain"/>
</dbReference>
<dbReference type="Pfam" id="PF14417">
    <property type="entry name" value="MEDS"/>
    <property type="match status" value="1"/>
</dbReference>
<dbReference type="Gene3D" id="3.30.750.24">
    <property type="entry name" value="STAS domain"/>
    <property type="match status" value="1"/>
</dbReference>
<evidence type="ECO:0000313" key="2">
    <source>
        <dbReference type="EMBL" id="QXJ21714.1"/>
    </source>
</evidence>
<protein>
    <submittedName>
        <fullName evidence="2">MEDS domain-containing protein</fullName>
    </submittedName>
</protein>
<name>A0ABX8QUR2_9ACTN</name>
<evidence type="ECO:0000313" key="3">
    <source>
        <dbReference type="Proteomes" id="UP001049518"/>
    </source>
</evidence>
<gene>
    <name evidence="2" type="ORF">AGRA3207_002596</name>
</gene>